<sequence>MGRCSATKKSDTFDDYDDPRTQRRLRRMYVRANQYFKPNSSGNAPQRTVKKETAAANQHLKPKSPDDAPQRTVSKETAAANQHLKPKSPGDAPQRTVNQKKQDNEIVMEPHYKEFLDCTVLLSDSGDHSVDFKYTGAGAKTVDDAVNSHHKVILEEISDVSDHDEDPDYKLFLENLREDGKSYALQVFVGNEMSELIKYEEEDWLRDGLKLDTPKTLEGCPANQKTKDKKAQKGISKREMKSTSNNFDNISCREDPKSLRSSRYEMRLENMETLETSNEVPSERRKNSVVKRNANVKQSGHVSGRRKVSSHVGPGSEAIYLAENGKNHEAKFDADESYLLYLDALERDGEEVTSVCQSDSLLRTDEDEKTESLKMTDEDPFGHETYTPFVTSKYYHDPIEVDSCNERLETSNSRFREKLIEILKRPYNSIEYEDSLQEISCRRPIVRDRDLRSGTKSYKSDYISESYLDWCTELSEKIHLARDNRLKTLNLLRGFFYWLQNVSGEGVFRPWLDPECLEVLPQVDNSSSESDE</sequence>
<protein>
    <submittedName>
        <fullName evidence="2">Uncharacterized protein</fullName>
    </submittedName>
</protein>
<feature type="compositionally biased region" description="Polar residues" evidence="1">
    <location>
        <begin position="36"/>
        <end position="46"/>
    </location>
</feature>
<accession>A0A8K0MI29</accession>
<reference evidence="2" key="1">
    <citation type="submission" date="2020-03" db="EMBL/GenBank/DDBJ databases">
        <title>A high-quality chromosome-level genome assembly of a woody plant with both climbing and erect habits, Rhamnella rubrinervis.</title>
        <authorList>
            <person name="Lu Z."/>
            <person name="Yang Y."/>
            <person name="Zhu X."/>
            <person name="Sun Y."/>
        </authorList>
    </citation>
    <scope>NUCLEOTIDE SEQUENCE</scope>
    <source>
        <strain evidence="2">BYM</strain>
        <tissue evidence="2">Leaf</tissue>
    </source>
</reference>
<dbReference type="Proteomes" id="UP000796880">
    <property type="component" value="Unassembled WGS sequence"/>
</dbReference>
<name>A0A8K0MI29_9ROSA</name>
<dbReference type="AlphaFoldDB" id="A0A8K0MI29"/>
<dbReference type="OrthoDB" id="298344at2759"/>
<feature type="region of interest" description="Disordered" evidence="1">
    <location>
        <begin position="216"/>
        <end position="255"/>
    </location>
</feature>
<evidence type="ECO:0000256" key="1">
    <source>
        <dbReference type="SAM" id="MobiDB-lite"/>
    </source>
</evidence>
<keyword evidence="3" id="KW-1185">Reference proteome</keyword>
<evidence type="ECO:0000313" key="3">
    <source>
        <dbReference type="Proteomes" id="UP000796880"/>
    </source>
</evidence>
<evidence type="ECO:0000313" key="2">
    <source>
        <dbReference type="EMBL" id="KAF3447049.1"/>
    </source>
</evidence>
<dbReference type="PANTHER" id="PTHR34194">
    <property type="entry name" value="F14J8.16 PROTEIN"/>
    <property type="match status" value="1"/>
</dbReference>
<dbReference type="EMBL" id="VOIH02000005">
    <property type="protein sequence ID" value="KAF3447049.1"/>
    <property type="molecule type" value="Genomic_DNA"/>
</dbReference>
<feature type="region of interest" description="Disordered" evidence="1">
    <location>
        <begin position="1"/>
        <end position="99"/>
    </location>
</feature>
<proteinExistence type="predicted"/>
<gene>
    <name evidence="2" type="ORF">FNV43_RR12229</name>
</gene>
<dbReference type="PANTHER" id="PTHR34194:SF2">
    <property type="entry name" value="F14J8.16 PROTEIN"/>
    <property type="match status" value="1"/>
</dbReference>
<comment type="caution">
    <text evidence="2">The sequence shown here is derived from an EMBL/GenBank/DDBJ whole genome shotgun (WGS) entry which is preliminary data.</text>
</comment>
<feature type="compositionally biased region" description="Basic and acidic residues" evidence="1">
    <location>
        <begin position="225"/>
        <end position="241"/>
    </location>
</feature>
<organism evidence="2 3">
    <name type="scientific">Rhamnella rubrinervis</name>
    <dbReference type="NCBI Taxonomy" id="2594499"/>
    <lineage>
        <taxon>Eukaryota</taxon>
        <taxon>Viridiplantae</taxon>
        <taxon>Streptophyta</taxon>
        <taxon>Embryophyta</taxon>
        <taxon>Tracheophyta</taxon>
        <taxon>Spermatophyta</taxon>
        <taxon>Magnoliopsida</taxon>
        <taxon>eudicotyledons</taxon>
        <taxon>Gunneridae</taxon>
        <taxon>Pentapetalae</taxon>
        <taxon>rosids</taxon>
        <taxon>fabids</taxon>
        <taxon>Rosales</taxon>
        <taxon>Rhamnaceae</taxon>
        <taxon>rhamnoid group</taxon>
        <taxon>Rhamneae</taxon>
        <taxon>Rhamnella</taxon>
    </lineage>
</organism>